<dbReference type="EMBL" id="JASVWL010000001">
    <property type="protein sequence ID" value="MDL5353633.1"/>
    <property type="molecule type" value="Genomic_DNA"/>
</dbReference>
<dbReference type="Pfam" id="PF06381">
    <property type="entry name" value="Phage_portal_3"/>
    <property type="match status" value="1"/>
</dbReference>
<dbReference type="InterPro" id="IPR024459">
    <property type="entry name" value="Acb1-like_N"/>
</dbReference>
<proteinExistence type="predicted"/>
<accession>A0AAW7CI44</accession>
<gene>
    <name evidence="3" type="ORF">QSH02_02090</name>
</gene>
<feature type="domain" description="Anti-CBASS protein Acb1-like N-terminal" evidence="2">
    <location>
        <begin position="84"/>
        <end position="431"/>
    </location>
</feature>
<comment type="caution">
    <text evidence="3">The sequence shown here is derived from an EMBL/GenBank/DDBJ whole genome shotgun (WGS) entry which is preliminary data.</text>
</comment>
<dbReference type="RefSeq" id="WP_286038743.1">
    <property type="nucleotide sequence ID" value="NZ_JASVWJ010000001.1"/>
</dbReference>
<name>A0AAW7CI44_9GAMM</name>
<dbReference type="AlphaFoldDB" id="A0AAW7CI44"/>
<evidence type="ECO:0000259" key="2">
    <source>
        <dbReference type="Pfam" id="PF06381"/>
    </source>
</evidence>
<dbReference type="Proteomes" id="UP001224739">
    <property type="component" value="Unassembled WGS sequence"/>
</dbReference>
<protein>
    <submittedName>
        <fullName evidence="3">DUF1073 domain-containing protein</fullName>
    </submittedName>
</protein>
<feature type="compositionally biased region" description="Polar residues" evidence="1">
    <location>
        <begin position="477"/>
        <end position="486"/>
    </location>
</feature>
<reference evidence="3" key="1">
    <citation type="submission" date="2023-06" db="EMBL/GenBank/DDBJ databases">
        <title>Acute promotion of culturable opportunistic pathogens and persistent increase of antibiotic resistance following antibiotic exposure in mouse gut microbiota.</title>
        <authorList>
            <person name="Li L."/>
            <person name="Wang B."/>
            <person name="Sun Y."/>
            <person name="Wang M."/>
            <person name="Xu H."/>
        </authorList>
    </citation>
    <scope>NUCLEOTIDE SEQUENCE</scope>
    <source>
        <strain evidence="3">EPA10_1</strain>
    </source>
</reference>
<feature type="region of interest" description="Disordered" evidence="1">
    <location>
        <begin position="477"/>
        <end position="499"/>
    </location>
</feature>
<evidence type="ECO:0000313" key="3">
    <source>
        <dbReference type="EMBL" id="MDL5353633.1"/>
    </source>
</evidence>
<evidence type="ECO:0000313" key="4">
    <source>
        <dbReference type="Proteomes" id="UP001224739"/>
    </source>
</evidence>
<dbReference type="GeneID" id="83611217"/>
<organism evidence="3 4">
    <name type="scientific">Proteus faecis</name>
    <dbReference type="NCBI Taxonomy" id="2050967"/>
    <lineage>
        <taxon>Bacteria</taxon>
        <taxon>Pseudomonadati</taxon>
        <taxon>Pseudomonadota</taxon>
        <taxon>Gammaproteobacteria</taxon>
        <taxon>Enterobacterales</taxon>
        <taxon>Morganellaceae</taxon>
        <taxon>Proteus</taxon>
    </lineage>
</organism>
<sequence length="499" mass="55996">MWPFSKKKIEIKKATKRSAFSTHLYSSLVPNNDFKGLDLPQPIINGVAMDSIDSYVPSFKGEQVYGVPEAQASWYASQMFIGNNMCAVIAKHWLVDKACNMPARDAIRQGYDIDCDNDDDRAISKKLRKRDKKYRITHQLKELVHFGRVYGGRLALFIVETSNPKEWYENPFNIDGVTKGMYKGIKQIDPQWVTADLTDANIQDPASMAFYEPTYYVIGGRKYHKSHFIKFVPFPVPNVLKPLYNYFGVSVPERIYERVYASERTANEAPQLAMTKRLLTIGMADVEGMDELTIRQNILEFIEMRDNYGVQAVGKEDVVQQFDTSLADLDATIMTQYQLVASASNVPATKLLGTTPKGFNSTGEYEEANYREELESIQSNDLEELLQRHYDMLMRSDGLPVTEISITWAPLDSPTAVESADIELKQAQADSAYATTGAIDGLDIRKKLASDKASSYYGIEVNEADYVEANTSTNEASAMGNFSPSSNEREAPAVFSSAL</sequence>
<evidence type="ECO:0000256" key="1">
    <source>
        <dbReference type="SAM" id="MobiDB-lite"/>
    </source>
</evidence>